<sequence>MNRHLPLPNRDLLHDGSYRHVFSRVPIVEDLPRGFVHEDGVSQVDYGGLEKKETEHEDFLVPPEQLLVSWHLAVVILSRGRGKNSVPPTELQAG</sequence>
<gene>
    <name evidence="1" type="ORF">MCNOR_0145</name>
</gene>
<dbReference type="AlphaFoldDB" id="A0AA35URZ2"/>
<evidence type="ECO:0000313" key="2">
    <source>
        <dbReference type="Proteomes" id="UP001158598"/>
    </source>
</evidence>
<evidence type="ECO:0000313" key="1">
    <source>
        <dbReference type="EMBL" id="CAI8723892.1"/>
    </source>
</evidence>
<name>A0AA35URZ2_METCP</name>
<reference evidence="1" key="1">
    <citation type="submission" date="2023-03" db="EMBL/GenBank/DDBJ databases">
        <authorList>
            <person name="Pearce D."/>
        </authorList>
    </citation>
    <scope>NUCLEOTIDE SEQUENCE</scope>
    <source>
        <strain evidence="1">Mc</strain>
    </source>
</reference>
<proteinExistence type="predicted"/>
<protein>
    <submittedName>
        <fullName evidence="1">Uncharacterized protein</fullName>
    </submittedName>
</protein>
<dbReference type="Proteomes" id="UP001158598">
    <property type="component" value="Chromosome"/>
</dbReference>
<organism evidence="1 2">
    <name type="scientific">Methylococcus capsulatus</name>
    <dbReference type="NCBI Taxonomy" id="414"/>
    <lineage>
        <taxon>Bacteria</taxon>
        <taxon>Pseudomonadati</taxon>
        <taxon>Pseudomonadota</taxon>
        <taxon>Gammaproteobacteria</taxon>
        <taxon>Methylococcales</taxon>
        <taxon>Methylococcaceae</taxon>
        <taxon>Methylococcus</taxon>
    </lineage>
</organism>
<dbReference type="EMBL" id="OX458332">
    <property type="protein sequence ID" value="CAI8723892.1"/>
    <property type="molecule type" value="Genomic_DNA"/>
</dbReference>
<accession>A0AA35URZ2</accession>